<accession>A0ABS8EYC4</accession>
<dbReference type="Pfam" id="PF14317">
    <property type="entry name" value="YcxB"/>
    <property type="match status" value="1"/>
</dbReference>
<evidence type="ECO:0000313" key="4">
    <source>
        <dbReference type="Proteomes" id="UP001299235"/>
    </source>
</evidence>
<dbReference type="EMBL" id="JAJEQE010000030">
    <property type="protein sequence ID" value="MCC2149427.1"/>
    <property type="molecule type" value="Genomic_DNA"/>
</dbReference>
<keyword evidence="4" id="KW-1185">Reference proteome</keyword>
<dbReference type="InterPro" id="IPR025588">
    <property type="entry name" value="YcxB-like_C"/>
</dbReference>
<protein>
    <submittedName>
        <fullName evidence="3">YcxB family protein</fullName>
    </submittedName>
</protein>
<proteinExistence type="predicted"/>
<evidence type="ECO:0000259" key="2">
    <source>
        <dbReference type="Pfam" id="PF14317"/>
    </source>
</evidence>
<sequence>MGAKVEVKMTPKIMYDFMMYHTYRSFSGIFGIILGIAAFVMFGTTLGKTDLSYSIVYCLFGVWFIVYLPVSLYTKSKRQVEKSEVFKNPVTYILNDEGIEIVQGEEKVQCGWKNILKVCSSKKNVLIYSGKRNAFVLPKEAIGEQYDTLVTLVQKNMPKKKVKL</sequence>
<evidence type="ECO:0000256" key="1">
    <source>
        <dbReference type="SAM" id="Phobius"/>
    </source>
</evidence>
<feature type="domain" description="YcxB-like C-terminal" evidence="2">
    <location>
        <begin position="94"/>
        <end position="152"/>
    </location>
</feature>
<dbReference type="RefSeq" id="WP_248835516.1">
    <property type="nucleotide sequence ID" value="NZ_JAJEQE010000030.1"/>
</dbReference>
<name>A0ABS8EYC4_9FIRM</name>
<keyword evidence="1" id="KW-1133">Transmembrane helix</keyword>
<reference evidence="3 4" key="1">
    <citation type="submission" date="2021-10" db="EMBL/GenBank/DDBJ databases">
        <title>Anaerobic single-cell dispensing facilitates the cultivation of human gut bacteria.</title>
        <authorList>
            <person name="Afrizal A."/>
        </authorList>
    </citation>
    <scope>NUCLEOTIDE SEQUENCE [LARGE SCALE GENOMIC DNA]</scope>
    <source>
        <strain evidence="3 4">CLA-AA-H246</strain>
    </source>
</reference>
<dbReference type="Proteomes" id="UP001299235">
    <property type="component" value="Unassembled WGS sequence"/>
</dbReference>
<keyword evidence="1" id="KW-0812">Transmembrane</keyword>
<organism evidence="3 4">
    <name type="scientific">Hominisplanchenecus faecis</name>
    <dbReference type="NCBI Taxonomy" id="2885351"/>
    <lineage>
        <taxon>Bacteria</taxon>
        <taxon>Bacillati</taxon>
        <taxon>Bacillota</taxon>
        <taxon>Clostridia</taxon>
        <taxon>Lachnospirales</taxon>
        <taxon>Lachnospiraceae</taxon>
        <taxon>Hominisplanchenecus</taxon>
    </lineage>
</organism>
<gene>
    <name evidence="3" type="ORF">LKD42_09190</name>
</gene>
<feature type="transmembrane region" description="Helical" evidence="1">
    <location>
        <begin position="21"/>
        <end position="42"/>
    </location>
</feature>
<feature type="transmembrane region" description="Helical" evidence="1">
    <location>
        <begin position="54"/>
        <end position="73"/>
    </location>
</feature>
<comment type="caution">
    <text evidence="3">The sequence shown here is derived from an EMBL/GenBank/DDBJ whole genome shotgun (WGS) entry which is preliminary data.</text>
</comment>
<evidence type="ECO:0000313" key="3">
    <source>
        <dbReference type="EMBL" id="MCC2149427.1"/>
    </source>
</evidence>
<keyword evidence="1" id="KW-0472">Membrane</keyword>